<evidence type="ECO:0000256" key="1">
    <source>
        <dbReference type="SAM" id="SignalP"/>
    </source>
</evidence>
<organism evidence="2 3">
    <name type="scientific">Clavelina lepadiformis</name>
    <name type="common">Light-bulb sea squirt</name>
    <name type="synonym">Ascidia lepadiformis</name>
    <dbReference type="NCBI Taxonomy" id="159417"/>
    <lineage>
        <taxon>Eukaryota</taxon>
        <taxon>Metazoa</taxon>
        <taxon>Chordata</taxon>
        <taxon>Tunicata</taxon>
        <taxon>Ascidiacea</taxon>
        <taxon>Aplousobranchia</taxon>
        <taxon>Clavelinidae</taxon>
        <taxon>Clavelina</taxon>
    </lineage>
</organism>
<accession>A0ABP0F0C4</accession>
<keyword evidence="1" id="KW-0732">Signal</keyword>
<name>A0ABP0F0C4_CLALP</name>
<evidence type="ECO:0000313" key="3">
    <source>
        <dbReference type="Proteomes" id="UP001642483"/>
    </source>
</evidence>
<feature type="signal peptide" evidence="1">
    <location>
        <begin position="1"/>
        <end position="28"/>
    </location>
</feature>
<protein>
    <submittedName>
        <fullName evidence="2">Uncharacterized protein</fullName>
    </submittedName>
</protein>
<keyword evidence="3" id="KW-1185">Reference proteome</keyword>
<dbReference type="EMBL" id="CAWYQH010000001">
    <property type="protein sequence ID" value="CAK8672856.1"/>
    <property type="molecule type" value="Genomic_DNA"/>
</dbReference>
<feature type="chain" id="PRO_5046886395" evidence="1">
    <location>
        <begin position="29"/>
        <end position="170"/>
    </location>
</feature>
<evidence type="ECO:0000313" key="2">
    <source>
        <dbReference type="EMBL" id="CAK8672856.1"/>
    </source>
</evidence>
<proteinExistence type="predicted"/>
<dbReference type="Proteomes" id="UP001642483">
    <property type="component" value="Unassembled WGS sequence"/>
</dbReference>
<reference evidence="2 3" key="1">
    <citation type="submission" date="2024-02" db="EMBL/GenBank/DDBJ databases">
        <authorList>
            <person name="Daric V."/>
            <person name="Darras S."/>
        </authorList>
    </citation>
    <scope>NUCLEOTIDE SEQUENCE [LARGE SCALE GENOMIC DNA]</scope>
</reference>
<sequence>MKSPCCNGFNFKLVLVCLVIVVLCATDASRSRRRRCIPRICTMCQTYLHSRWRRSLPETPLLSHDGEWTEETNNLNLAAEGEFQKSFPTFSKSSYKIVQNKIQAQDLISDLTDVEDAAAFKEFDTPFPKSNHIQKRSAATRTRRCMYLVRTPCCRKVLNTVVYIGYRKNN</sequence>
<comment type="caution">
    <text evidence="2">The sequence shown here is derived from an EMBL/GenBank/DDBJ whole genome shotgun (WGS) entry which is preliminary data.</text>
</comment>
<gene>
    <name evidence="2" type="ORF">CVLEPA_LOCUS2534</name>
</gene>